<organism evidence="3 4">
    <name type="scientific">Aureobasidium uvarum</name>
    <dbReference type="NCBI Taxonomy" id="2773716"/>
    <lineage>
        <taxon>Eukaryota</taxon>
        <taxon>Fungi</taxon>
        <taxon>Dikarya</taxon>
        <taxon>Ascomycota</taxon>
        <taxon>Pezizomycotina</taxon>
        <taxon>Dothideomycetes</taxon>
        <taxon>Dothideomycetidae</taxon>
        <taxon>Dothideales</taxon>
        <taxon>Saccotheciaceae</taxon>
        <taxon>Aureobasidium</taxon>
    </lineage>
</organism>
<keyword evidence="4" id="KW-1185">Reference proteome</keyword>
<dbReference type="Proteomes" id="UP000745764">
    <property type="component" value="Unassembled WGS sequence"/>
</dbReference>
<feature type="coiled-coil region" evidence="1">
    <location>
        <begin position="256"/>
        <end position="283"/>
    </location>
</feature>
<feature type="non-terminal residue" evidence="3">
    <location>
        <position position="1"/>
    </location>
</feature>
<accession>A0A9N8KH84</accession>
<keyword evidence="1" id="KW-0175">Coiled coil</keyword>
<sequence length="319" mass="36049">TKPAEVKPELLRCDKGGCNKWWKKSDLKTIGNSDFQKCPHCREVNTTPTKYWIGGVSGPKEPAYDYPARMPQTPQIHPLPVKVPAERTSSVKRQISGSSPISTPTQNKKARTSLHQLTPVQVLGVIEPAKMERSNSLQNPTTAAGLPSKEPGLETFRSRSDHLFAAWKACKGCPDLRKEKELKDAEERLKMLHNSIPKIERKVQEAQKEQQATMADLKRKEVFQEKLDALVADGELDQGEHKPIKDKWYMSARQHVQLAYEKNNRASKTLQNARKDMAEAKTLEMNQRHQIDVVKEERCQLQGFGEFMSNCILPSSKGA</sequence>
<feature type="coiled-coil region" evidence="1">
    <location>
        <begin position="182"/>
        <end position="220"/>
    </location>
</feature>
<evidence type="ECO:0000313" key="3">
    <source>
        <dbReference type="EMBL" id="CAD0107973.1"/>
    </source>
</evidence>
<protein>
    <submittedName>
        <fullName evidence="3">Uncharacterized protein</fullName>
    </submittedName>
</protein>
<evidence type="ECO:0000256" key="2">
    <source>
        <dbReference type="SAM" id="MobiDB-lite"/>
    </source>
</evidence>
<dbReference type="AlphaFoldDB" id="A0A9N8KH84"/>
<name>A0A9N8KH84_9PEZI</name>
<comment type="caution">
    <text evidence="3">The sequence shown here is derived from an EMBL/GenBank/DDBJ whole genome shotgun (WGS) entry which is preliminary data.</text>
</comment>
<reference evidence="3" key="1">
    <citation type="submission" date="2020-06" db="EMBL/GenBank/DDBJ databases">
        <authorList>
            <person name="Onetto C."/>
        </authorList>
    </citation>
    <scope>NUCLEOTIDE SEQUENCE</scope>
</reference>
<evidence type="ECO:0000313" key="4">
    <source>
        <dbReference type="Proteomes" id="UP000745764"/>
    </source>
</evidence>
<dbReference type="OrthoDB" id="3840071at2759"/>
<dbReference type="EMBL" id="CAINUL010000002">
    <property type="protein sequence ID" value="CAD0107973.1"/>
    <property type="molecule type" value="Genomic_DNA"/>
</dbReference>
<feature type="region of interest" description="Disordered" evidence="2">
    <location>
        <begin position="90"/>
        <end position="111"/>
    </location>
</feature>
<gene>
    <name evidence="3" type="ORF">AWRI4620_LOCUS2228</name>
</gene>
<feature type="region of interest" description="Disordered" evidence="2">
    <location>
        <begin position="132"/>
        <end position="151"/>
    </location>
</feature>
<evidence type="ECO:0000256" key="1">
    <source>
        <dbReference type="SAM" id="Coils"/>
    </source>
</evidence>
<proteinExistence type="predicted"/>